<dbReference type="AlphaFoldDB" id="A0A934NI14"/>
<dbReference type="SMART" id="SM00382">
    <property type="entry name" value="AAA"/>
    <property type="match status" value="1"/>
</dbReference>
<dbReference type="InterPro" id="IPR005286">
    <property type="entry name" value="Cell_div_FtsE"/>
</dbReference>
<comment type="function">
    <text evidence="9">Part of the ABC transporter FtsEX involved in cellular division.</text>
</comment>
<dbReference type="PROSITE" id="PS00211">
    <property type="entry name" value="ABC_TRANSPORTER_1"/>
    <property type="match status" value="1"/>
</dbReference>
<evidence type="ECO:0000259" key="10">
    <source>
        <dbReference type="PROSITE" id="PS50893"/>
    </source>
</evidence>
<dbReference type="InterPro" id="IPR015854">
    <property type="entry name" value="ABC_transpr_LolD-like"/>
</dbReference>
<organism evidence="11 12">
    <name type="scientific">Candidatus Dormiibacter inghamiae</name>
    <dbReference type="NCBI Taxonomy" id="3127013"/>
    <lineage>
        <taxon>Bacteria</taxon>
        <taxon>Bacillati</taxon>
        <taxon>Candidatus Dormiibacterota</taxon>
        <taxon>Candidatus Dormibacteria</taxon>
        <taxon>Candidatus Dormibacterales</taxon>
        <taxon>Candidatus Dormibacteraceae</taxon>
        <taxon>Candidatus Dormiibacter</taxon>
    </lineage>
</organism>
<comment type="subcellular location">
    <subcellularLocation>
        <location evidence="9">Cell membrane</location>
        <topology evidence="9">Peripheral membrane protein</topology>
        <orientation evidence="9">Cytoplasmic side</orientation>
    </subcellularLocation>
</comment>
<evidence type="ECO:0000256" key="3">
    <source>
        <dbReference type="ARBA" id="ARBA00022475"/>
    </source>
</evidence>
<sequence>MILAPRFNSRPVISLQHVWKRYPNGTLALRDISLEVPAGEFLFLVGPSGAGKSTLVRLLIREEKPSKGKIFINGLELGRMKRWRLPHFRRQVGLVFQDYKLLPRLTVYENVAFALRVLGESSRVVSARVSDALATVGLEDKRRKYPSELSGGEQQRVAIARALVHAPRLILADEPTGNLDPATAWEIMQLFLRINAGGATVVMATHNREIVDMLRRRVIAIDGGQVVRDDRSGRYHEVLPAAAVHL</sequence>
<dbReference type="InterPro" id="IPR027417">
    <property type="entry name" value="P-loop_NTPase"/>
</dbReference>
<dbReference type="GO" id="GO:0016887">
    <property type="term" value="F:ATP hydrolysis activity"/>
    <property type="evidence" value="ECO:0007669"/>
    <property type="project" value="InterPro"/>
</dbReference>
<dbReference type="GO" id="GO:0005524">
    <property type="term" value="F:ATP binding"/>
    <property type="evidence" value="ECO:0007669"/>
    <property type="project" value="UniProtKB-UniRule"/>
</dbReference>
<dbReference type="PROSITE" id="PS50893">
    <property type="entry name" value="ABC_TRANSPORTER_2"/>
    <property type="match status" value="1"/>
</dbReference>
<evidence type="ECO:0000256" key="7">
    <source>
        <dbReference type="ARBA" id="ARBA00023136"/>
    </source>
</evidence>
<dbReference type="SUPFAM" id="SSF52540">
    <property type="entry name" value="P-loop containing nucleoside triphosphate hydrolases"/>
    <property type="match status" value="1"/>
</dbReference>
<evidence type="ECO:0000256" key="6">
    <source>
        <dbReference type="ARBA" id="ARBA00022840"/>
    </source>
</evidence>
<dbReference type="Proteomes" id="UP000620075">
    <property type="component" value="Unassembled WGS sequence"/>
</dbReference>
<feature type="domain" description="ABC transporter" evidence="10">
    <location>
        <begin position="13"/>
        <end position="246"/>
    </location>
</feature>
<keyword evidence="3 9" id="KW-1003">Cell membrane</keyword>
<dbReference type="InterPro" id="IPR003439">
    <property type="entry name" value="ABC_transporter-like_ATP-bd"/>
</dbReference>
<evidence type="ECO:0000256" key="8">
    <source>
        <dbReference type="ARBA" id="ARBA00023306"/>
    </source>
</evidence>
<dbReference type="InterPro" id="IPR003593">
    <property type="entry name" value="AAA+_ATPase"/>
</dbReference>
<comment type="caution">
    <text evidence="11">The sequence shown here is derived from an EMBL/GenBank/DDBJ whole genome shotgun (WGS) entry which is preliminary data.</text>
</comment>
<protein>
    <recommendedName>
        <fullName evidence="2 9">Cell division ATP-binding protein FtsE</fullName>
    </recommendedName>
</protein>
<evidence type="ECO:0000256" key="4">
    <source>
        <dbReference type="ARBA" id="ARBA00022618"/>
    </source>
</evidence>
<keyword evidence="8 9" id="KW-0131">Cell cycle</keyword>
<evidence type="ECO:0000256" key="1">
    <source>
        <dbReference type="ARBA" id="ARBA00005417"/>
    </source>
</evidence>
<dbReference type="GO" id="GO:0022857">
    <property type="term" value="F:transmembrane transporter activity"/>
    <property type="evidence" value="ECO:0007669"/>
    <property type="project" value="TreeGrafter"/>
</dbReference>
<dbReference type="PANTHER" id="PTHR24220:SF470">
    <property type="entry name" value="CELL DIVISION ATP-BINDING PROTEIN FTSE"/>
    <property type="match status" value="1"/>
</dbReference>
<dbReference type="PANTHER" id="PTHR24220">
    <property type="entry name" value="IMPORT ATP-BINDING PROTEIN"/>
    <property type="match status" value="1"/>
</dbReference>
<name>A0A934NI14_9BACT</name>
<comment type="subunit">
    <text evidence="9">Homodimer. Forms a membrane-associated complex with FtsX.</text>
</comment>
<dbReference type="NCBIfam" id="TIGR02673">
    <property type="entry name" value="FtsE"/>
    <property type="match status" value="1"/>
</dbReference>
<evidence type="ECO:0000313" key="11">
    <source>
        <dbReference type="EMBL" id="MBJ7604297.1"/>
    </source>
</evidence>
<dbReference type="Gene3D" id="3.40.50.300">
    <property type="entry name" value="P-loop containing nucleotide triphosphate hydrolases"/>
    <property type="match status" value="1"/>
</dbReference>
<comment type="similarity">
    <text evidence="1 9">Belongs to the ABC transporter superfamily.</text>
</comment>
<proteinExistence type="inferred from homology"/>
<keyword evidence="6 9" id="KW-0067">ATP-binding</keyword>
<dbReference type="Pfam" id="PF00005">
    <property type="entry name" value="ABC_tran"/>
    <property type="match status" value="1"/>
</dbReference>
<dbReference type="GO" id="GO:0051301">
    <property type="term" value="P:cell division"/>
    <property type="evidence" value="ECO:0007669"/>
    <property type="project" value="UniProtKB-UniRule"/>
</dbReference>
<evidence type="ECO:0000256" key="2">
    <source>
        <dbReference type="ARBA" id="ARBA00020019"/>
    </source>
</evidence>
<dbReference type="FunFam" id="3.40.50.300:FF:000056">
    <property type="entry name" value="Cell division ATP-binding protein FtsE"/>
    <property type="match status" value="1"/>
</dbReference>
<dbReference type="EMBL" id="JAEKNQ010000056">
    <property type="protein sequence ID" value="MBJ7604297.1"/>
    <property type="molecule type" value="Genomic_DNA"/>
</dbReference>
<dbReference type="RefSeq" id="WP_338181701.1">
    <property type="nucleotide sequence ID" value="NZ_JAEKNQ010000056.1"/>
</dbReference>
<evidence type="ECO:0000313" key="12">
    <source>
        <dbReference type="Proteomes" id="UP000620075"/>
    </source>
</evidence>
<gene>
    <name evidence="9 11" type="primary">ftsE</name>
    <name evidence="11" type="ORF">JF888_14105</name>
</gene>
<evidence type="ECO:0000256" key="5">
    <source>
        <dbReference type="ARBA" id="ARBA00022741"/>
    </source>
</evidence>
<evidence type="ECO:0000256" key="9">
    <source>
        <dbReference type="RuleBase" id="RU365094"/>
    </source>
</evidence>
<keyword evidence="7 9" id="KW-0472">Membrane</keyword>
<dbReference type="InterPro" id="IPR017871">
    <property type="entry name" value="ABC_transporter-like_CS"/>
</dbReference>
<keyword evidence="4 9" id="KW-0132">Cell division</keyword>
<keyword evidence="5 9" id="KW-0547">Nucleotide-binding</keyword>
<dbReference type="GO" id="GO:0005886">
    <property type="term" value="C:plasma membrane"/>
    <property type="evidence" value="ECO:0007669"/>
    <property type="project" value="UniProtKB-SubCell"/>
</dbReference>
<accession>A0A934NI14</accession>
<reference evidence="11 12" key="1">
    <citation type="submission" date="2020-10" db="EMBL/GenBank/DDBJ databases">
        <title>Ca. Dormibacterota MAGs.</title>
        <authorList>
            <person name="Montgomery K."/>
        </authorList>
    </citation>
    <scope>NUCLEOTIDE SEQUENCE [LARGE SCALE GENOMIC DNA]</scope>
    <source>
        <strain evidence="11">SC8811_S16_3</strain>
    </source>
</reference>